<name>A0ACB5SWH9_AMBMO</name>
<dbReference type="Proteomes" id="UP001165064">
    <property type="component" value="Unassembled WGS sequence"/>
</dbReference>
<accession>A0ACB5SWH9</accession>
<evidence type="ECO:0000313" key="2">
    <source>
        <dbReference type="Proteomes" id="UP001165064"/>
    </source>
</evidence>
<sequence length="978" mass="110654">MSLNLNTPFRPPRFNHKQGSQSRPVSSASTLSSSSRPSSSIRDRNSTPSPSSTGFSKQSNNGSIMRTYNVLWRKKTQKKHKQWDGDGVMSYNTQTRASTIRDEDGNLLAKLSNTSNYLSNVDLFSHGSYEFQIDSAIDAADDPVRQVPTTAPAHIRRPFKAPPPFVSPVTKKSPQHVNLLKNKKQTRTTPQITYDVDADLDDIEEGTPFTTTTTTSMKSDRSASPADHHKRSPLSSKYSSRKKQKVEEIEDDDIEIELPKPIKNKPFQTPLLKPRSELFRNSLKSKNKHEPLYDITSENAFVLPRPPNGKEDKIRDVVVDPVLANTLRPHQKEGIKFLYECVMGHRDFKGQGAILADEMGLGKTLQTITLIWTLCRQNPHIDEGPIAKKTLICCPVSLITTWKNEFKKWLGINKINVLTIGGKNKYSNDKDDIDGFAKTNVYQVLIMGYEKMQSMSKQLREVDFDLLVCDEGHRLKNSSNKVMQALESFNIKRRIVVTGTPIQNDLQEFYTIINFINPGILGEQKQFQKEFANPISRSREANCSNPRVIERGEQKSKELIKLTKLFILRRTNEEIAKFLPKKSDYIIFVPPTNLQLVLFDVVSKADNFEDIVESRNMNQSLKLINTFRKICNSPSILKNDTFFMEATGPKMNDANFKKGLAKKVRSGKVNLLVKLLTNIKQMTDEKVVIISNFTQTLDVLQTVLDSLNVQYSRLDGSTPTAERGGIIKSFNDSSADNCFAFLLSAKSGGCGLNLVGASRLILFDNDWNPSVDLQAMARIHRDGQKKPCKIYRLITAGCIDEKIFQRQLVKTNLSDKFLDDSSHSDEDFFNSADLRDLFKVNGDVKCNTHDLMNCQCAGTGKQPVQLFDDDESDEDGPSERLQKLSEMPSFVSAFDYSQNPTDLDEQFKKQQKQIGRCLAGYRHIDPFQLADEDSRYNTSVDEETRDDEVLNEVLTEQKLMSSPGNKKAQLISYIFAKY</sequence>
<organism evidence="1 2">
    <name type="scientific">Ambrosiozyma monospora</name>
    <name type="common">Yeast</name>
    <name type="synonym">Endomycopsis monosporus</name>
    <dbReference type="NCBI Taxonomy" id="43982"/>
    <lineage>
        <taxon>Eukaryota</taxon>
        <taxon>Fungi</taxon>
        <taxon>Dikarya</taxon>
        <taxon>Ascomycota</taxon>
        <taxon>Saccharomycotina</taxon>
        <taxon>Pichiomycetes</taxon>
        <taxon>Pichiales</taxon>
        <taxon>Pichiaceae</taxon>
        <taxon>Ambrosiozyma</taxon>
    </lineage>
</organism>
<evidence type="ECO:0000313" key="1">
    <source>
        <dbReference type="EMBL" id="GME73736.1"/>
    </source>
</evidence>
<protein>
    <submittedName>
        <fullName evidence="1">Unnamed protein product</fullName>
    </submittedName>
</protein>
<reference evidence="1" key="1">
    <citation type="submission" date="2023-04" db="EMBL/GenBank/DDBJ databases">
        <title>Ambrosiozyma monospora NBRC 10751.</title>
        <authorList>
            <person name="Ichikawa N."/>
            <person name="Sato H."/>
            <person name="Tonouchi N."/>
        </authorList>
    </citation>
    <scope>NUCLEOTIDE SEQUENCE</scope>
    <source>
        <strain evidence="1">NBRC 10751</strain>
    </source>
</reference>
<comment type="caution">
    <text evidence="1">The sequence shown here is derived from an EMBL/GenBank/DDBJ whole genome shotgun (WGS) entry which is preliminary data.</text>
</comment>
<gene>
    <name evidence="1" type="ORF">Amon02_000151300</name>
</gene>
<keyword evidence="2" id="KW-1185">Reference proteome</keyword>
<dbReference type="EMBL" id="BSXS01000746">
    <property type="protein sequence ID" value="GME73736.1"/>
    <property type="molecule type" value="Genomic_DNA"/>
</dbReference>
<proteinExistence type="predicted"/>